<dbReference type="PANTHER" id="PTHR19850">
    <property type="entry name" value="GUANINE NUCLEOTIDE-BINDING PROTEIN BETA G PROTEIN BETA"/>
    <property type="match status" value="1"/>
</dbReference>
<dbReference type="RefSeq" id="WP_193001528.1">
    <property type="nucleotide sequence ID" value="NZ_CP040449.1"/>
</dbReference>
<organism evidence="5 6">
    <name type="scientific">Aeromonas simiae</name>
    <dbReference type="NCBI Taxonomy" id="218936"/>
    <lineage>
        <taxon>Bacteria</taxon>
        <taxon>Pseudomonadati</taxon>
        <taxon>Pseudomonadota</taxon>
        <taxon>Gammaproteobacteria</taxon>
        <taxon>Aeromonadales</taxon>
        <taxon>Aeromonadaceae</taxon>
        <taxon>Aeromonas</taxon>
    </lineage>
</organism>
<sequence length="324" mass="35507">MRKSALPFLLLLLLLSGCSENGSPALHSVRLSEEGTLTADITADASTALLSGVSQGVTVWNLQNQRQRYRWQLAQNEDEATFVGRFSPSGAQAVTATPTTFGLWSLANGRSLGFYSLPESRLRDIAVSDSARAVLIGREDGKAEFVDLHSGRRLQFLGHTEPINSVDLSANGRYALTGGNDYSAYLWDTQSGQVIHRFNHASRVTMVRLDPSGRSAFTASSMGQAILWDLTSGKEISRLQMEHRQEIYSAARFANQGQWLLTGSPSRQAALWRVSDGAQLRQWRVAPRPSARPSSSVVYGIALRDNSRVITLSSSGYAETWSIK</sequence>
<dbReference type="PROSITE" id="PS50082">
    <property type="entry name" value="WD_REPEATS_2"/>
    <property type="match status" value="2"/>
</dbReference>
<reference evidence="5 6" key="1">
    <citation type="submission" date="2019-05" db="EMBL/GenBank/DDBJ databases">
        <title>OXA-830, a novel chromosomally encoded expanded-spectrum class D beta-lactamase in Aeromonas simiae.</title>
        <authorList>
            <person name="Zhou W."/>
            <person name="Chen Q."/>
        </authorList>
    </citation>
    <scope>NUCLEOTIDE SEQUENCE [LARGE SCALE GENOMIC DNA]</scope>
    <source>
        <strain evidence="5 6">A6</strain>
    </source>
</reference>
<dbReference type="GO" id="GO:0007165">
    <property type="term" value="P:signal transduction"/>
    <property type="evidence" value="ECO:0007669"/>
    <property type="project" value="InterPro"/>
</dbReference>
<evidence type="ECO:0000256" key="3">
    <source>
        <dbReference type="PROSITE-ProRule" id="PRU00221"/>
    </source>
</evidence>
<dbReference type="InterPro" id="IPR011047">
    <property type="entry name" value="Quinoprotein_ADH-like_sf"/>
</dbReference>
<proteinExistence type="predicted"/>
<dbReference type="PROSITE" id="PS50294">
    <property type="entry name" value="WD_REPEATS_REGION"/>
    <property type="match status" value="1"/>
</dbReference>
<evidence type="ECO:0000256" key="2">
    <source>
        <dbReference type="ARBA" id="ARBA00022737"/>
    </source>
</evidence>
<dbReference type="PROSITE" id="PS51257">
    <property type="entry name" value="PROKAR_LIPOPROTEIN"/>
    <property type="match status" value="1"/>
</dbReference>
<keyword evidence="4" id="KW-0732">Signal</keyword>
<name>A0A5J6X0L8_9GAMM</name>
<gene>
    <name evidence="5" type="ORF">FE240_13155</name>
</gene>
<dbReference type="InterPro" id="IPR001680">
    <property type="entry name" value="WD40_rpt"/>
</dbReference>
<dbReference type="InterPro" id="IPR015943">
    <property type="entry name" value="WD40/YVTN_repeat-like_dom_sf"/>
</dbReference>
<accession>A0A5J6X0L8</accession>
<evidence type="ECO:0000313" key="5">
    <source>
        <dbReference type="EMBL" id="QFI55553.1"/>
    </source>
</evidence>
<feature type="signal peptide" evidence="4">
    <location>
        <begin position="1"/>
        <end position="21"/>
    </location>
</feature>
<protein>
    <submittedName>
        <fullName evidence="5">Uncharacterized protein</fullName>
    </submittedName>
</protein>
<evidence type="ECO:0000313" key="6">
    <source>
        <dbReference type="Proteomes" id="UP000594034"/>
    </source>
</evidence>
<feature type="repeat" description="WD" evidence="3">
    <location>
        <begin position="156"/>
        <end position="197"/>
    </location>
</feature>
<dbReference type="Pfam" id="PF00400">
    <property type="entry name" value="WD40"/>
    <property type="match status" value="1"/>
</dbReference>
<keyword evidence="6" id="KW-1185">Reference proteome</keyword>
<dbReference type="InterPro" id="IPR016346">
    <property type="entry name" value="G-protein_beta_1-5"/>
</dbReference>
<dbReference type="SMART" id="SM00320">
    <property type="entry name" value="WD40"/>
    <property type="match status" value="4"/>
</dbReference>
<dbReference type="InterPro" id="IPR019775">
    <property type="entry name" value="WD40_repeat_CS"/>
</dbReference>
<evidence type="ECO:0000256" key="4">
    <source>
        <dbReference type="SAM" id="SignalP"/>
    </source>
</evidence>
<dbReference type="PROSITE" id="PS00678">
    <property type="entry name" value="WD_REPEATS_1"/>
    <property type="match status" value="1"/>
</dbReference>
<keyword evidence="2" id="KW-0677">Repeat</keyword>
<keyword evidence="1 3" id="KW-0853">WD repeat</keyword>
<feature type="repeat" description="WD" evidence="3">
    <location>
        <begin position="197"/>
        <end position="238"/>
    </location>
</feature>
<dbReference type="Proteomes" id="UP000594034">
    <property type="component" value="Chromosome"/>
</dbReference>
<evidence type="ECO:0000256" key="1">
    <source>
        <dbReference type="ARBA" id="ARBA00022574"/>
    </source>
</evidence>
<feature type="chain" id="PRO_5023925971" evidence="4">
    <location>
        <begin position="22"/>
        <end position="324"/>
    </location>
</feature>
<dbReference type="AlphaFoldDB" id="A0A5J6X0L8"/>
<dbReference type="EMBL" id="CP040449">
    <property type="protein sequence ID" value="QFI55553.1"/>
    <property type="molecule type" value="Genomic_DNA"/>
</dbReference>
<dbReference type="Gene3D" id="2.130.10.10">
    <property type="entry name" value="YVTN repeat-like/Quinoprotein amine dehydrogenase"/>
    <property type="match status" value="2"/>
</dbReference>
<dbReference type="SUPFAM" id="SSF50998">
    <property type="entry name" value="Quinoprotein alcohol dehydrogenase-like"/>
    <property type="match status" value="1"/>
</dbReference>
<dbReference type="KEGG" id="asim:FE240_13155"/>